<protein>
    <recommendedName>
        <fullName evidence="5">Fumarate reductase subunit C</fullName>
    </recommendedName>
    <alternativeName>
        <fullName evidence="5">Fumarate reductase 15 kDa hydrophobic protein</fullName>
    </alternativeName>
    <alternativeName>
        <fullName evidence="5">Quinol-fumarate reductase subunit C</fullName>
        <shortName evidence="5">QFR subunit C</shortName>
    </alternativeName>
</protein>
<evidence type="ECO:0000256" key="2">
    <source>
        <dbReference type="ARBA" id="ARBA00022692"/>
    </source>
</evidence>
<evidence type="ECO:0000256" key="1">
    <source>
        <dbReference type="ARBA" id="ARBA00022475"/>
    </source>
</evidence>
<evidence type="ECO:0000313" key="6">
    <source>
        <dbReference type="EMBL" id="MBF6636361.1"/>
    </source>
</evidence>
<dbReference type="NCBIfam" id="NF003445">
    <property type="entry name" value="PRK04987.1"/>
    <property type="match status" value="1"/>
</dbReference>
<comment type="similarity">
    <text evidence="5">Belongs to the FrdC family.</text>
</comment>
<dbReference type="EMBL" id="MRWD01000056">
    <property type="protein sequence ID" value="ORJ19525.1"/>
    <property type="molecule type" value="Genomic_DNA"/>
</dbReference>
<dbReference type="Pfam" id="PF02300">
    <property type="entry name" value="Fumarate_red_C"/>
    <property type="match status" value="1"/>
</dbReference>
<keyword evidence="1 5" id="KW-1003">Cell membrane</keyword>
<dbReference type="EMBL" id="JADMKS010000002">
    <property type="protein sequence ID" value="MBF6636361.1"/>
    <property type="molecule type" value="Genomic_DNA"/>
</dbReference>
<reference evidence="7 8" key="2">
    <citation type="journal article" date="2017" name="Int. J. Syst. Evol. Microbiol.">
        <title>Rouxiella badensis sp. nov. and Rouxiella silvae sp. nov. isolated from peat bog soil in Germany and emendation of the genus description.</title>
        <authorList>
            <person name="Le Fleche-Mateos A."/>
            <person name="Kugler J.H."/>
            <person name="Hansen S.H."/>
            <person name="Syldatk C."/>
            <person name="Hausmann R."/>
            <person name="Lomprez F."/>
            <person name="Vandenbogaert M."/>
            <person name="Manuguerra J.C."/>
            <person name="Grimont P.A."/>
        </authorList>
    </citation>
    <scope>NUCLEOTIDE SEQUENCE [LARGE SCALE GENOMIC DNA]</scope>
    <source>
        <strain evidence="7 8">213</strain>
    </source>
</reference>
<evidence type="ECO:0000313" key="7">
    <source>
        <dbReference type="EMBL" id="ORJ19525.1"/>
    </source>
</evidence>
<feature type="transmembrane region" description="Helical" evidence="5">
    <location>
        <begin position="115"/>
        <end position="136"/>
    </location>
</feature>
<dbReference type="GO" id="GO:0005886">
    <property type="term" value="C:plasma membrane"/>
    <property type="evidence" value="ECO:0007669"/>
    <property type="project" value="UniProtKB-SubCell"/>
</dbReference>
<gene>
    <name evidence="5 6" type="primary">frdC</name>
    <name evidence="7" type="ORF">BS639_19730</name>
    <name evidence="6" type="ORF">ITX54_06755</name>
</gene>
<keyword evidence="8" id="KW-1185">Reference proteome</keyword>
<dbReference type="SUPFAM" id="SSF81343">
    <property type="entry name" value="Fumarate reductase respiratory complex transmembrane subunits"/>
    <property type="match status" value="1"/>
</dbReference>
<keyword evidence="2 5" id="KW-0812">Transmembrane</keyword>
<comment type="subcellular location">
    <subcellularLocation>
        <location evidence="5">Cell membrane</location>
        <topology evidence="5">Multi-pass membrane protein</topology>
    </subcellularLocation>
</comment>
<proteinExistence type="inferred from homology"/>
<evidence type="ECO:0000313" key="8">
    <source>
        <dbReference type="Proteomes" id="UP000192722"/>
    </source>
</evidence>
<dbReference type="InterPro" id="IPR034804">
    <property type="entry name" value="SQR/QFR_C/D"/>
</dbReference>
<dbReference type="GO" id="GO:0000104">
    <property type="term" value="F:succinate dehydrogenase activity"/>
    <property type="evidence" value="ECO:0007669"/>
    <property type="project" value="UniProtKB-UniRule"/>
</dbReference>
<dbReference type="PIRSF" id="PIRSF000180">
    <property type="entry name" value="FrdC"/>
    <property type="match status" value="1"/>
</dbReference>
<dbReference type="AlphaFoldDB" id="A0AA41BVV2"/>
<comment type="caution">
    <text evidence="6">The sequence shown here is derived from an EMBL/GenBank/DDBJ whole genome shotgun (WGS) entry which is preliminary data.</text>
</comment>
<evidence type="ECO:0000256" key="3">
    <source>
        <dbReference type="ARBA" id="ARBA00022989"/>
    </source>
</evidence>
<reference evidence="7" key="1">
    <citation type="submission" date="2016-12" db="EMBL/GenBank/DDBJ databases">
        <authorList>
            <person name="Le Fleche-Mateos A."/>
        </authorList>
    </citation>
    <scope>NUCLEOTIDE SEQUENCE</scope>
    <source>
        <strain evidence="7">213</strain>
    </source>
</reference>
<feature type="transmembrane region" description="Helical" evidence="5">
    <location>
        <begin position="73"/>
        <end position="94"/>
    </location>
</feature>
<dbReference type="Proteomes" id="UP000192722">
    <property type="component" value="Unassembled WGS sequence"/>
</dbReference>
<dbReference type="GO" id="GO:0045283">
    <property type="term" value="C:fumarate reductase complex"/>
    <property type="evidence" value="ECO:0007669"/>
    <property type="project" value="UniProtKB-UniRule"/>
</dbReference>
<comment type="subunit">
    <text evidence="5">Part of an enzyme complex containing four subunits: a flavoprotein (FrdA), an iron-sulfur protein (FrdB), and two hydrophobic anchor proteins (FrdC and FrdD).</text>
</comment>
<dbReference type="Gene3D" id="1.20.1300.10">
    <property type="entry name" value="Fumarate reductase/succinate dehydrogenase, transmembrane subunit"/>
    <property type="match status" value="1"/>
</dbReference>
<comment type="caution">
    <text evidence="5">Lacks conserved residue(s) required for the propagation of feature annotation.</text>
</comment>
<sequence>MTRTTQPASKRKAYRAEMSANWWLKSAFTRFYMLREATAIPTLWFSLLLLAGLVCLKHGPESWQDFVAFLQNPLVLVLNIVTLLATLLHAKTWFELAPKAAIVVVKAHKVGPQPIITLLWALALLTTLLVLAIAALY</sequence>
<name>A0AA41BVV2_9GAMM</name>
<evidence type="ECO:0000256" key="5">
    <source>
        <dbReference type="HAMAP-Rule" id="MF_00708"/>
    </source>
</evidence>
<keyword evidence="4 5" id="KW-0472">Membrane</keyword>
<dbReference type="CDD" id="cd00546">
    <property type="entry name" value="QFR_TypeD_subunitC"/>
    <property type="match status" value="1"/>
</dbReference>
<reference evidence="6" key="3">
    <citation type="submission" date="2020-11" db="EMBL/GenBank/DDBJ databases">
        <authorList>
            <person name="Lee S.D."/>
        </authorList>
    </citation>
    <scope>NUCLEOTIDE SEQUENCE</scope>
    <source>
        <strain evidence="6">SAP-2</strain>
    </source>
</reference>
<reference evidence="6" key="4">
    <citation type="submission" date="2022-09" db="EMBL/GenBank/DDBJ databases">
        <title>Rouxiella aceris sp. nov., isolated from tree sap and emended description of the genus Rhouxiella.</title>
        <authorList>
            <person name="Kim I.S."/>
        </authorList>
    </citation>
    <scope>NUCLEOTIDE SEQUENCE</scope>
    <source>
        <strain evidence="6">SAP-2</strain>
    </source>
</reference>
<accession>A0AA41BVV2</accession>
<comment type="function">
    <text evidence="5">Two distinct, membrane-bound, FAD-containing enzymes are responsible for the catalysis of fumarate and succinate interconversion; fumarate reductase is used in anaerobic growth, and succinate dehydrogenase is used in aerobic growth. Anchors the catalytic components of the fumarate reductase complex to the cell inner membrane, binds quinones.</text>
</comment>
<keyword evidence="3 5" id="KW-1133">Transmembrane helix</keyword>
<organism evidence="6 9">
    <name type="scientific">Rouxiella silvae</name>
    <dbReference type="NCBI Taxonomy" id="1646373"/>
    <lineage>
        <taxon>Bacteria</taxon>
        <taxon>Pseudomonadati</taxon>
        <taxon>Pseudomonadota</taxon>
        <taxon>Gammaproteobacteria</taxon>
        <taxon>Enterobacterales</taxon>
        <taxon>Yersiniaceae</taxon>
        <taxon>Rouxiella</taxon>
    </lineage>
</organism>
<evidence type="ECO:0000313" key="9">
    <source>
        <dbReference type="Proteomes" id="UP000705283"/>
    </source>
</evidence>
<dbReference type="RefSeq" id="WP_084984093.1">
    <property type="nucleotide sequence ID" value="NZ_CBCSCF010000004.1"/>
</dbReference>
<keyword evidence="6" id="KW-0560">Oxidoreductase</keyword>
<dbReference type="HAMAP" id="MF_00708">
    <property type="entry name" value="Fumarate_red_C"/>
    <property type="match status" value="1"/>
</dbReference>
<dbReference type="InterPro" id="IPR003510">
    <property type="entry name" value="Fumarate_red_C"/>
</dbReference>
<dbReference type="Proteomes" id="UP000705283">
    <property type="component" value="Unassembled WGS sequence"/>
</dbReference>
<evidence type="ECO:0000256" key="4">
    <source>
        <dbReference type="ARBA" id="ARBA00023136"/>
    </source>
</evidence>